<dbReference type="Pfam" id="PF02969">
    <property type="entry name" value="TAF"/>
    <property type="match status" value="1"/>
</dbReference>
<evidence type="ECO:0000256" key="1">
    <source>
        <dbReference type="ARBA" id="ARBA00004123"/>
    </source>
</evidence>
<dbReference type="Gene3D" id="1.10.20.10">
    <property type="entry name" value="Histone, subunit A"/>
    <property type="match status" value="1"/>
</dbReference>
<evidence type="ECO:0000313" key="9">
    <source>
        <dbReference type="Proteomes" id="UP000324585"/>
    </source>
</evidence>
<dbReference type="OrthoDB" id="361039at2759"/>
<protein>
    <submittedName>
        <fullName evidence="8">Transcription initiation factor TFIID subunit 6</fullName>
    </submittedName>
</protein>
<evidence type="ECO:0000256" key="6">
    <source>
        <dbReference type="SAM" id="MobiDB-lite"/>
    </source>
</evidence>
<dbReference type="GO" id="GO:0016251">
    <property type="term" value="F:RNA polymerase II general transcription initiation factor activity"/>
    <property type="evidence" value="ECO:0007669"/>
    <property type="project" value="InterPro"/>
</dbReference>
<dbReference type="GO" id="GO:0046695">
    <property type="term" value="C:SLIK (SAGA-like) complex"/>
    <property type="evidence" value="ECO:0007669"/>
    <property type="project" value="InterPro"/>
</dbReference>
<dbReference type="InterPro" id="IPR037796">
    <property type="entry name" value="TAF6"/>
</dbReference>
<dbReference type="InterPro" id="IPR046344">
    <property type="entry name" value="TAF6_C_sf"/>
</dbReference>
<keyword evidence="5" id="KW-0539">Nucleus</keyword>
<evidence type="ECO:0000256" key="4">
    <source>
        <dbReference type="ARBA" id="ARBA00023163"/>
    </source>
</evidence>
<dbReference type="GO" id="GO:0051123">
    <property type="term" value="P:RNA polymerase II preinitiation complex assembly"/>
    <property type="evidence" value="ECO:0007669"/>
    <property type="project" value="TreeGrafter"/>
</dbReference>
<evidence type="ECO:0000256" key="3">
    <source>
        <dbReference type="ARBA" id="ARBA00023015"/>
    </source>
</evidence>
<dbReference type="GO" id="GO:0003743">
    <property type="term" value="F:translation initiation factor activity"/>
    <property type="evidence" value="ECO:0007669"/>
    <property type="project" value="UniProtKB-KW"/>
</dbReference>
<feature type="region of interest" description="Disordered" evidence="6">
    <location>
        <begin position="140"/>
        <end position="162"/>
    </location>
</feature>
<keyword evidence="9" id="KW-1185">Reference proteome</keyword>
<dbReference type="PANTHER" id="PTHR10221">
    <property type="entry name" value="TRANSCRIPTION INITIATION FACTOR TFIID SUBUNIT 6"/>
    <property type="match status" value="1"/>
</dbReference>
<keyword evidence="3" id="KW-0805">Transcription regulation</keyword>
<evidence type="ECO:0000256" key="5">
    <source>
        <dbReference type="ARBA" id="ARBA00023242"/>
    </source>
</evidence>
<dbReference type="Pfam" id="PF07571">
    <property type="entry name" value="TAF6_C"/>
    <property type="match status" value="1"/>
</dbReference>
<dbReference type="Proteomes" id="UP000324585">
    <property type="component" value="Unassembled WGS sequence"/>
</dbReference>
<dbReference type="AlphaFoldDB" id="A0A5J4YUD5"/>
<proteinExistence type="inferred from homology"/>
<dbReference type="SMART" id="SM00803">
    <property type="entry name" value="TAF"/>
    <property type="match status" value="1"/>
</dbReference>
<dbReference type="GO" id="GO:0046982">
    <property type="term" value="F:protein heterodimerization activity"/>
    <property type="evidence" value="ECO:0007669"/>
    <property type="project" value="InterPro"/>
</dbReference>
<dbReference type="PANTHER" id="PTHR10221:SF9">
    <property type="entry name" value="TRANSCRIPTION INITIATION FACTOR TFIID SUBUNIT 6"/>
    <property type="match status" value="1"/>
</dbReference>
<evidence type="ECO:0000313" key="8">
    <source>
        <dbReference type="EMBL" id="KAA8494314.1"/>
    </source>
</evidence>
<dbReference type="InterPro" id="IPR004823">
    <property type="entry name" value="TAF_TATA-bd_Histone-like_dom"/>
</dbReference>
<dbReference type="InterPro" id="IPR011442">
    <property type="entry name" value="TAF6_C"/>
</dbReference>
<reference evidence="9" key="1">
    <citation type="journal article" date="2019" name="Nat. Commun.">
        <title>Expansion of phycobilisome linker gene families in mesophilic red algae.</title>
        <authorList>
            <person name="Lee J."/>
            <person name="Kim D."/>
            <person name="Bhattacharya D."/>
            <person name="Yoon H.S."/>
        </authorList>
    </citation>
    <scope>NUCLEOTIDE SEQUENCE [LARGE SCALE GENOMIC DNA]</scope>
    <source>
        <strain evidence="9">CCMP 1328</strain>
    </source>
</reference>
<name>A0A5J4YUD5_PORPP</name>
<keyword evidence="8" id="KW-0648">Protein biosynthesis</keyword>
<comment type="subcellular location">
    <subcellularLocation>
        <location evidence="1">Nucleus</location>
    </subcellularLocation>
</comment>
<comment type="similarity">
    <text evidence="2">Belongs to the TAF6 family.</text>
</comment>
<dbReference type="SUPFAM" id="SSF47113">
    <property type="entry name" value="Histone-fold"/>
    <property type="match status" value="1"/>
</dbReference>
<dbReference type="CDD" id="cd22931">
    <property type="entry name" value="HFD_TAF6"/>
    <property type="match status" value="1"/>
</dbReference>
<accession>A0A5J4YUD5</accession>
<keyword evidence="4" id="KW-0804">Transcription</keyword>
<evidence type="ECO:0000259" key="7">
    <source>
        <dbReference type="SMART" id="SM00803"/>
    </source>
</evidence>
<sequence>MESVPKGAAAPSSISAESIRVIAQSVPGVGELSDEVCMLLAMSADVRIRTVIDTAQAIMRNSRRCRLATRDLNVALQTHGMEPVWGHVGAHGPLAGFQCVADGLFIVKEPRVHLAQVLDEPLPTERWCIPSVRAEWLALEGSGTGNPQERRSSLPTLPKVPDIANGSELEHSDGIYAFGRRVIKSGSEEEFRLLEARVMMLRTDALRAELPHLVRLIHDEVLIGVAERRVQVLSRSMALCHTLLVHPAFGVETYLEHLTPVVLTCVLSSRIEDETELDKQLDMRRASVQVLMRIWAMTSSTFTLRPRIAKTIVVALVGADAHALGVICSALDVLCQIGGKLLFWAVALHGSSLERTLDKRLEQLDRLASQASGDQHSLPEHHHRQRQLVLHAYLALARAYQLARHYTLPCSPHVNVQAPLPQTLHARIIDAFGESALLQVCAFFTSELAF</sequence>
<dbReference type="GO" id="GO:0005669">
    <property type="term" value="C:transcription factor TFIID complex"/>
    <property type="evidence" value="ECO:0007669"/>
    <property type="project" value="InterPro"/>
</dbReference>
<comment type="caution">
    <text evidence="8">The sequence shown here is derived from an EMBL/GenBank/DDBJ whole genome shotgun (WGS) entry which is preliminary data.</text>
</comment>
<gene>
    <name evidence="8" type="ORF">FVE85_4289</name>
</gene>
<organism evidence="8 9">
    <name type="scientific">Porphyridium purpureum</name>
    <name type="common">Red alga</name>
    <name type="synonym">Porphyridium cruentum</name>
    <dbReference type="NCBI Taxonomy" id="35688"/>
    <lineage>
        <taxon>Eukaryota</taxon>
        <taxon>Rhodophyta</taxon>
        <taxon>Bangiophyceae</taxon>
        <taxon>Porphyridiales</taxon>
        <taxon>Porphyridiaceae</taxon>
        <taxon>Porphyridium</taxon>
    </lineage>
</organism>
<dbReference type="InterPro" id="IPR009072">
    <property type="entry name" value="Histone-fold"/>
</dbReference>
<keyword evidence="8" id="KW-0396">Initiation factor</keyword>
<feature type="domain" description="TATA box binding protein associated factor (TAF) histone-like fold" evidence="7">
    <location>
        <begin position="12"/>
        <end position="77"/>
    </location>
</feature>
<evidence type="ECO:0000256" key="2">
    <source>
        <dbReference type="ARBA" id="ARBA00007688"/>
    </source>
</evidence>
<dbReference type="EMBL" id="VRMN01000005">
    <property type="protein sequence ID" value="KAA8494314.1"/>
    <property type="molecule type" value="Genomic_DNA"/>
</dbReference>
<dbReference type="Gene3D" id="1.25.40.770">
    <property type="entry name" value="TAF6, C-terminal HEAT repeat domain"/>
    <property type="match status" value="1"/>
</dbReference>
<dbReference type="GO" id="GO:0003713">
    <property type="term" value="F:transcription coactivator activity"/>
    <property type="evidence" value="ECO:0007669"/>
    <property type="project" value="TreeGrafter"/>
</dbReference>
<dbReference type="GO" id="GO:0000124">
    <property type="term" value="C:SAGA complex"/>
    <property type="evidence" value="ECO:0007669"/>
    <property type="project" value="InterPro"/>
</dbReference>